<dbReference type="Proteomes" id="UP000799440">
    <property type="component" value="Unassembled WGS sequence"/>
</dbReference>
<evidence type="ECO:0000256" key="1">
    <source>
        <dbReference type="SAM" id="MobiDB-lite"/>
    </source>
</evidence>
<dbReference type="AlphaFoldDB" id="A0A6A6V0S4"/>
<sequence length="594" mass="66350">MTIGQASTPIARPVDDRSLDEKHDAEDTKKQSAKRHHGALGDLDDFPLRPDFSKNTFNVLTNHFELDLSKYTKDELHQYTMNGLEGDKKLRRDQKTDLMLRALGNSKACKAARARSASDSLQLVLTSGAPLDTYPAPQGKIPLGPGEHEVIEIVSQVGWGQHVAQNRDVRLVSNGTVPLVEFIRACKREVPSPPRTLNGQSTIDAVHALDILIMNAAARRGIEAAIRAKNPTLRDYFILGSNRIYRKNTFNEIQPGVCLYSGFFLTAKLAMGRPLVNVNNITTAFFKSLRLDQMMHNIGLGYQNRTATINGIGNEPPSRQTFTLPGGNQSTVAAYLASQRSVSPDLLLEIKGSPWFCVNLGSRTSPQWFPAETLTIVEHQVYYFPLQSTAQDRMVAAARKTPLENCTAIRDGLNFLGFNMKGYWQNMKMEPKTEMLRIGARQIPLPTVLYANKQPAELTNRARWNLSKYQFVNTRKSLNGKVLVVVTKYSRCEADEEFGVHCAVELLWQLQLNGVQVMPHGRAAGNPRKYRTVLKELVIPPIAVDVHEGVDPEEKFETELKKAKDAHQVAFVLFPESQQIRRVGSLVQRLQASG</sequence>
<organism evidence="3 4">
    <name type="scientific">Sporormia fimetaria CBS 119925</name>
    <dbReference type="NCBI Taxonomy" id="1340428"/>
    <lineage>
        <taxon>Eukaryota</taxon>
        <taxon>Fungi</taxon>
        <taxon>Dikarya</taxon>
        <taxon>Ascomycota</taxon>
        <taxon>Pezizomycotina</taxon>
        <taxon>Dothideomycetes</taxon>
        <taxon>Pleosporomycetidae</taxon>
        <taxon>Pleosporales</taxon>
        <taxon>Sporormiaceae</taxon>
        <taxon>Sporormia</taxon>
    </lineage>
</organism>
<feature type="region of interest" description="Disordered" evidence="1">
    <location>
        <begin position="1"/>
        <end position="45"/>
    </location>
</feature>
<dbReference type="EMBL" id="MU006597">
    <property type="protein sequence ID" value="KAF2743396.1"/>
    <property type="molecule type" value="Genomic_DNA"/>
</dbReference>
<name>A0A6A6V0S4_9PLEO</name>
<dbReference type="CDD" id="cd02846">
    <property type="entry name" value="PAZ_argonaute_like"/>
    <property type="match status" value="1"/>
</dbReference>
<gene>
    <name evidence="3" type="ORF">M011DRAFT_480752</name>
</gene>
<keyword evidence="4" id="KW-1185">Reference proteome</keyword>
<feature type="compositionally biased region" description="Basic and acidic residues" evidence="1">
    <location>
        <begin position="13"/>
        <end position="30"/>
    </location>
</feature>
<dbReference type="PANTHER" id="PTHR22891">
    <property type="entry name" value="EUKARYOTIC TRANSLATION INITIATION FACTOR 2C"/>
    <property type="match status" value="1"/>
</dbReference>
<reference evidence="3" key="1">
    <citation type="journal article" date="2020" name="Stud. Mycol.">
        <title>101 Dothideomycetes genomes: a test case for predicting lifestyles and emergence of pathogens.</title>
        <authorList>
            <person name="Haridas S."/>
            <person name="Albert R."/>
            <person name="Binder M."/>
            <person name="Bloem J."/>
            <person name="Labutti K."/>
            <person name="Salamov A."/>
            <person name="Andreopoulos B."/>
            <person name="Baker S."/>
            <person name="Barry K."/>
            <person name="Bills G."/>
            <person name="Bluhm B."/>
            <person name="Cannon C."/>
            <person name="Castanera R."/>
            <person name="Culley D."/>
            <person name="Daum C."/>
            <person name="Ezra D."/>
            <person name="Gonzalez J."/>
            <person name="Henrissat B."/>
            <person name="Kuo A."/>
            <person name="Liang C."/>
            <person name="Lipzen A."/>
            <person name="Lutzoni F."/>
            <person name="Magnuson J."/>
            <person name="Mondo S."/>
            <person name="Nolan M."/>
            <person name="Ohm R."/>
            <person name="Pangilinan J."/>
            <person name="Park H.-J."/>
            <person name="Ramirez L."/>
            <person name="Alfaro M."/>
            <person name="Sun H."/>
            <person name="Tritt A."/>
            <person name="Yoshinaga Y."/>
            <person name="Zwiers L.-H."/>
            <person name="Turgeon B."/>
            <person name="Goodwin S."/>
            <person name="Spatafora J."/>
            <person name="Crous P."/>
            <person name="Grigoriev I."/>
        </authorList>
    </citation>
    <scope>NUCLEOTIDE SEQUENCE</scope>
    <source>
        <strain evidence="3">CBS 119925</strain>
    </source>
</reference>
<accession>A0A6A6V0S4</accession>
<dbReference type="Gene3D" id="2.170.260.10">
    <property type="entry name" value="paz domain"/>
    <property type="match status" value="1"/>
</dbReference>
<feature type="domain" description="Argonaute linker 1" evidence="2">
    <location>
        <begin position="247"/>
        <end position="287"/>
    </location>
</feature>
<evidence type="ECO:0000313" key="3">
    <source>
        <dbReference type="EMBL" id="KAF2743396.1"/>
    </source>
</evidence>
<dbReference type="GO" id="GO:0003723">
    <property type="term" value="F:RNA binding"/>
    <property type="evidence" value="ECO:0007669"/>
    <property type="project" value="InterPro"/>
</dbReference>
<dbReference type="Pfam" id="PF08699">
    <property type="entry name" value="ArgoL1"/>
    <property type="match status" value="1"/>
</dbReference>
<dbReference type="InterPro" id="IPR036085">
    <property type="entry name" value="PAZ_dom_sf"/>
</dbReference>
<proteinExistence type="predicted"/>
<evidence type="ECO:0000313" key="4">
    <source>
        <dbReference type="Proteomes" id="UP000799440"/>
    </source>
</evidence>
<evidence type="ECO:0000259" key="2">
    <source>
        <dbReference type="Pfam" id="PF08699"/>
    </source>
</evidence>
<protein>
    <recommendedName>
        <fullName evidence="2">Argonaute linker 1 domain-containing protein</fullName>
    </recommendedName>
</protein>
<dbReference type="InterPro" id="IPR014811">
    <property type="entry name" value="ArgoL1"/>
</dbReference>
<dbReference type="SUPFAM" id="SSF101690">
    <property type="entry name" value="PAZ domain"/>
    <property type="match status" value="1"/>
</dbReference>